<name>A0A2N7WFZ5_9BURK</name>
<feature type="chain" id="PRO_5014679430" description="DUF4148 domain-containing protein" evidence="1">
    <location>
        <begin position="23"/>
        <end position="115"/>
    </location>
</feature>
<comment type="caution">
    <text evidence="2">The sequence shown here is derived from an EMBL/GenBank/DDBJ whole genome shotgun (WGS) entry which is preliminary data.</text>
</comment>
<keyword evidence="1" id="KW-0732">Signal</keyword>
<dbReference type="AlphaFoldDB" id="A0A2N7WFZ5"/>
<evidence type="ECO:0000313" key="3">
    <source>
        <dbReference type="Proteomes" id="UP000235347"/>
    </source>
</evidence>
<accession>A0A2N7WFZ5</accession>
<feature type="signal peptide" evidence="1">
    <location>
        <begin position="1"/>
        <end position="22"/>
    </location>
</feature>
<dbReference type="Proteomes" id="UP000235347">
    <property type="component" value="Unassembled WGS sequence"/>
</dbReference>
<evidence type="ECO:0000256" key="1">
    <source>
        <dbReference type="SAM" id="SignalP"/>
    </source>
</evidence>
<dbReference type="EMBL" id="PNYB01000001">
    <property type="protein sequence ID" value="PMS28281.1"/>
    <property type="molecule type" value="Genomic_DNA"/>
</dbReference>
<reference evidence="2 3" key="1">
    <citation type="submission" date="2018-01" db="EMBL/GenBank/DDBJ databases">
        <title>Whole genome analyses suggest that Burkholderia sensu lato contains two further novel genera in the rhizoxinica-symbiotica group Mycetohabitans gen. nov., and Trinickia gen. nov.: implications for the evolution of diazotrophy and nodulation in the Burkholderiaceae.</title>
        <authorList>
            <person name="Estrada-de los Santos P."/>
            <person name="Palmer M."/>
            <person name="Chavez-Ramirez B."/>
            <person name="Beukes C."/>
            <person name="Steenkamp E.T."/>
            <person name="Hirsch A.M."/>
            <person name="Manyaka P."/>
            <person name="Maluk M."/>
            <person name="Lafos M."/>
            <person name="Crook M."/>
            <person name="Gross E."/>
            <person name="Simon M.F."/>
            <person name="Bueno dos Reis Junior F."/>
            <person name="Poole P.S."/>
            <person name="Venter S.N."/>
            <person name="James E.K."/>
        </authorList>
    </citation>
    <scope>NUCLEOTIDE SEQUENCE [LARGE SCALE GENOMIC DNA]</scope>
    <source>
        <strain evidence="2 3">GP25-8</strain>
    </source>
</reference>
<organism evidence="2 3">
    <name type="scientific">Trinickia soli</name>
    <dbReference type="NCBI Taxonomy" id="380675"/>
    <lineage>
        <taxon>Bacteria</taxon>
        <taxon>Pseudomonadati</taxon>
        <taxon>Pseudomonadota</taxon>
        <taxon>Betaproteobacteria</taxon>
        <taxon>Burkholderiales</taxon>
        <taxon>Burkholderiaceae</taxon>
        <taxon>Trinickia</taxon>
    </lineage>
</organism>
<gene>
    <name evidence="2" type="ORF">C0Z19_00690</name>
</gene>
<dbReference type="RefSeq" id="WP_102607871.1">
    <property type="nucleotide sequence ID" value="NZ_CADIKD010000005.1"/>
</dbReference>
<dbReference type="InterPro" id="IPR025421">
    <property type="entry name" value="DUF4148"/>
</dbReference>
<dbReference type="Pfam" id="PF13663">
    <property type="entry name" value="DUF4148"/>
    <property type="match status" value="1"/>
</dbReference>
<sequence length="115" mass="11964">MKSLVYAVVAASALSVSLASFAQTTNNGPVTRAQVRQELIQLEQAGYNPAQRDPMYPDDIQAAEQRVHQEQGAAVANAETSGYGGVAAGSSQSGAAVQAERPISAEGVQPVFFGR</sequence>
<evidence type="ECO:0008006" key="4">
    <source>
        <dbReference type="Google" id="ProtNLM"/>
    </source>
</evidence>
<keyword evidence="3" id="KW-1185">Reference proteome</keyword>
<evidence type="ECO:0000313" key="2">
    <source>
        <dbReference type="EMBL" id="PMS28281.1"/>
    </source>
</evidence>
<proteinExistence type="predicted"/>
<protein>
    <recommendedName>
        <fullName evidence="4">DUF4148 domain-containing protein</fullName>
    </recommendedName>
</protein>